<dbReference type="EMBL" id="ABCS01000050">
    <property type="protein sequence ID" value="EDM77225.1"/>
    <property type="molecule type" value="Genomic_DNA"/>
</dbReference>
<keyword evidence="1" id="KW-0732">Signal</keyword>
<protein>
    <submittedName>
        <fullName evidence="5">Putative lipoprotein</fullName>
    </submittedName>
</protein>
<organism evidence="5 6">
    <name type="scientific">Plesiocystis pacifica SIR-1</name>
    <dbReference type="NCBI Taxonomy" id="391625"/>
    <lineage>
        <taxon>Bacteria</taxon>
        <taxon>Pseudomonadati</taxon>
        <taxon>Myxococcota</taxon>
        <taxon>Polyangia</taxon>
        <taxon>Nannocystales</taxon>
        <taxon>Nannocystaceae</taxon>
        <taxon>Plesiocystis</taxon>
    </lineage>
</organism>
<dbReference type="Proteomes" id="UP000005801">
    <property type="component" value="Unassembled WGS sequence"/>
</dbReference>
<dbReference type="STRING" id="391625.PPSIR1_26788"/>
<dbReference type="InterPro" id="IPR011936">
    <property type="entry name" value="Myxo_disulph_rpt"/>
</dbReference>
<evidence type="ECO:0000313" key="5">
    <source>
        <dbReference type="EMBL" id="EDM77225.1"/>
    </source>
</evidence>
<gene>
    <name evidence="5" type="ORF">PPSIR1_26788</name>
</gene>
<evidence type="ECO:0000256" key="1">
    <source>
        <dbReference type="ARBA" id="ARBA00022729"/>
    </source>
</evidence>
<evidence type="ECO:0000313" key="6">
    <source>
        <dbReference type="Proteomes" id="UP000005801"/>
    </source>
</evidence>
<dbReference type="InterPro" id="IPR036056">
    <property type="entry name" value="Fibrinogen-like_C"/>
</dbReference>
<keyword evidence="2" id="KW-0677">Repeat</keyword>
<dbReference type="AlphaFoldDB" id="A6GAC3"/>
<reference evidence="5 6" key="1">
    <citation type="submission" date="2007-06" db="EMBL/GenBank/DDBJ databases">
        <authorList>
            <person name="Shimkets L."/>
            <person name="Ferriera S."/>
            <person name="Johnson J."/>
            <person name="Kravitz S."/>
            <person name="Beeson K."/>
            <person name="Sutton G."/>
            <person name="Rogers Y.-H."/>
            <person name="Friedman R."/>
            <person name="Frazier M."/>
            <person name="Venter J.C."/>
        </authorList>
    </citation>
    <scope>NUCLEOTIDE SEQUENCE [LARGE SCALE GENOMIC DNA]</scope>
    <source>
        <strain evidence="5 6">SIR-1</strain>
    </source>
</reference>
<dbReference type="Gene3D" id="3.90.215.10">
    <property type="entry name" value="Gamma Fibrinogen, chain A, domain 1"/>
    <property type="match status" value="1"/>
</dbReference>
<evidence type="ECO:0000256" key="3">
    <source>
        <dbReference type="ARBA" id="ARBA00023157"/>
    </source>
</evidence>
<name>A6GAC3_9BACT</name>
<feature type="compositionally biased region" description="Acidic residues" evidence="4">
    <location>
        <begin position="54"/>
        <end position="91"/>
    </location>
</feature>
<dbReference type="SUPFAM" id="SSF56496">
    <property type="entry name" value="Fibrinogen C-terminal domain-like"/>
    <property type="match status" value="2"/>
</dbReference>
<dbReference type="NCBIfam" id="TIGR02232">
    <property type="entry name" value="myxo_disulf_rpt"/>
    <property type="match status" value="1"/>
</dbReference>
<accession>A6GAC3</accession>
<keyword evidence="5" id="KW-0449">Lipoprotein</keyword>
<sequence>MTLSVASCLALTGCPSDDIGDTGVGDDTDTGDTEESTESTDDEVGTEDSSTGTTEEETTEEETTGETTEEETTEEETADETTEETTEEETETGPPPAECGNGVVEGDEACDDANDDNTDDCLDDCTAASCGDGFIQAGVEACDDGVNDGAYGGCNADCTTLAAYCGDGEVNGPEDCDDANLELNDGCLDTCTIPESCLTIIDYDDMAMSGPYLIAPAGYDGEPFEVHCEMEADGGGYTFLKVDAGAQQFAQAAEAECAMWGMQLWIPRSLEHKNAGWAIANDAGIGDGANPDYMRILGIYPDQNGATCNLQPMNSDNPNCNWGASDGGPWYVHEVTNINEPNGDNSTTGSMFYTWFANGDINHHNDIPGNGYSSQRYMCDVGDKTP</sequence>
<keyword evidence="6" id="KW-1185">Reference proteome</keyword>
<keyword evidence="3" id="KW-1015">Disulfide bond</keyword>
<evidence type="ECO:0000256" key="2">
    <source>
        <dbReference type="ARBA" id="ARBA00022737"/>
    </source>
</evidence>
<dbReference type="eggNOG" id="COG1506">
    <property type="taxonomic scope" value="Bacteria"/>
</dbReference>
<dbReference type="NCBIfam" id="NF040941">
    <property type="entry name" value="GGGWT_bact"/>
    <property type="match status" value="1"/>
</dbReference>
<dbReference type="InterPro" id="IPR014716">
    <property type="entry name" value="Fibrinogen_a/b/g_C_1"/>
</dbReference>
<feature type="compositionally biased region" description="Acidic residues" evidence="4">
    <location>
        <begin position="18"/>
        <end position="46"/>
    </location>
</feature>
<proteinExistence type="predicted"/>
<evidence type="ECO:0000256" key="4">
    <source>
        <dbReference type="SAM" id="MobiDB-lite"/>
    </source>
</evidence>
<feature type="region of interest" description="Disordered" evidence="4">
    <location>
        <begin position="11"/>
        <end position="111"/>
    </location>
</feature>
<comment type="caution">
    <text evidence="5">The sequence shown here is derived from an EMBL/GenBank/DDBJ whole genome shotgun (WGS) entry which is preliminary data.</text>
</comment>